<name>A0A4Y9T7N1_9BURK</name>
<evidence type="ECO:0000313" key="6">
    <source>
        <dbReference type="Proteomes" id="UP000297258"/>
    </source>
</evidence>
<dbReference type="Pfam" id="PF05433">
    <property type="entry name" value="Rick_17kDa_Anti"/>
    <property type="match status" value="1"/>
</dbReference>
<reference evidence="5 6" key="1">
    <citation type="submission" date="2019-03" db="EMBL/GenBank/DDBJ databases">
        <title>Draft genome of Massilia hortus sp. nov., a novel bacterial species of the Oxalobacteraceae family.</title>
        <authorList>
            <person name="Peta V."/>
            <person name="Raths R."/>
            <person name="Bucking H."/>
        </authorList>
    </citation>
    <scope>NUCLEOTIDE SEQUENCE [LARGE SCALE GENOMIC DNA]</scope>
    <source>
        <strain evidence="5 6">ONC3</strain>
    </source>
</reference>
<evidence type="ECO:0000313" key="5">
    <source>
        <dbReference type="EMBL" id="TFW34388.1"/>
    </source>
</evidence>
<sequence length="156" mass="16133">MKHFSSLFSFARKRAALITVAAVALGGASVAAQAQPSRHHEQQVCAKCGTVVSVHTYEKAAERGTGLGVATGAVVGGLLGNHVGGGNGRTLATVAGAVGGGYAGNQIEKNVRSTTVTDVRVRMSNGTLRTFTEAGRSQRFKGERVRVADGRLLSNR</sequence>
<evidence type="ECO:0000259" key="4">
    <source>
        <dbReference type="Pfam" id="PF05433"/>
    </source>
</evidence>
<dbReference type="AlphaFoldDB" id="A0A4Y9T7N1"/>
<comment type="subcellular location">
    <subcellularLocation>
        <location evidence="1">Membrane</location>
    </subcellularLocation>
</comment>
<accession>A0A4Y9T7N1</accession>
<keyword evidence="2" id="KW-0472">Membrane</keyword>
<dbReference type="PANTHER" id="PTHR35603">
    <property type="match status" value="1"/>
</dbReference>
<dbReference type="EMBL" id="SPUM01000026">
    <property type="protein sequence ID" value="TFW34388.1"/>
    <property type="molecule type" value="Genomic_DNA"/>
</dbReference>
<dbReference type="InterPro" id="IPR008816">
    <property type="entry name" value="Gly_zipper_2TM_dom"/>
</dbReference>
<dbReference type="InterPro" id="IPR051407">
    <property type="entry name" value="Bact_OM_lipoprot/Surf_antigen"/>
</dbReference>
<gene>
    <name evidence="5" type="ORF">E4O92_04075</name>
</gene>
<proteinExistence type="predicted"/>
<keyword evidence="6" id="KW-1185">Reference proteome</keyword>
<dbReference type="PANTHER" id="PTHR35603:SF2">
    <property type="entry name" value="OUTER MEMBRANE LIPOPROTEIN"/>
    <property type="match status" value="1"/>
</dbReference>
<dbReference type="GO" id="GO:0019867">
    <property type="term" value="C:outer membrane"/>
    <property type="evidence" value="ECO:0007669"/>
    <property type="project" value="InterPro"/>
</dbReference>
<organism evidence="5 6">
    <name type="scientific">Massilia horti</name>
    <dbReference type="NCBI Taxonomy" id="2562153"/>
    <lineage>
        <taxon>Bacteria</taxon>
        <taxon>Pseudomonadati</taxon>
        <taxon>Pseudomonadota</taxon>
        <taxon>Betaproteobacteria</taxon>
        <taxon>Burkholderiales</taxon>
        <taxon>Oxalobacteraceae</taxon>
        <taxon>Telluria group</taxon>
        <taxon>Massilia</taxon>
    </lineage>
</organism>
<evidence type="ECO:0000256" key="2">
    <source>
        <dbReference type="ARBA" id="ARBA00023136"/>
    </source>
</evidence>
<protein>
    <submittedName>
        <fullName evidence="5">Glycine zipper 2TM domain-containing protein</fullName>
    </submittedName>
</protein>
<comment type="caution">
    <text evidence="5">The sequence shown here is derived from an EMBL/GenBank/DDBJ whole genome shotgun (WGS) entry which is preliminary data.</text>
</comment>
<evidence type="ECO:0000256" key="1">
    <source>
        <dbReference type="ARBA" id="ARBA00004370"/>
    </source>
</evidence>
<evidence type="ECO:0000256" key="3">
    <source>
        <dbReference type="SAM" id="SignalP"/>
    </source>
</evidence>
<dbReference type="Proteomes" id="UP000297258">
    <property type="component" value="Unassembled WGS sequence"/>
</dbReference>
<feature type="domain" description="Glycine zipper 2TM" evidence="4">
    <location>
        <begin position="68"/>
        <end position="108"/>
    </location>
</feature>
<dbReference type="RefSeq" id="WP_135188474.1">
    <property type="nucleotide sequence ID" value="NZ_SPUM01000026.1"/>
</dbReference>
<dbReference type="OrthoDB" id="5298735at2"/>
<feature type="chain" id="PRO_5021494326" evidence="3">
    <location>
        <begin position="35"/>
        <end position="156"/>
    </location>
</feature>
<feature type="signal peptide" evidence="3">
    <location>
        <begin position="1"/>
        <end position="34"/>
    </location>
</feature>
<keyword evidence="3" id="KW-0732">Signal</keyword>